<name>A0A5C3N5W2_9AGAM</name>
<dbReference type="GO" id="GO:0020037">
    <property type="term" value="F:heme binding"/>
    <property type="evidence" value="ECO:0007669"/>
    <property type="project" value="InterPro"/>
</dbReference>
<protein>
    <submittedName>
        <fullName evidence="11">Cytochrome P450</fullName>
    </submittedName>
</protein>
<keyword evidence="5 9" id="KW-0479">Metal-binding</keyword>
<evidence type="ECO:0000256" key="9">
    <source>
        <dbReference type="PIRSR" id="PIRSR602401-1"/>
    </source>
</evidence>
<dbReference type="GO" id="GO:0004497">
    <property type="term" value="F:monooxygenase activity"/>
    <property type="evidence" value="ECO:0007669"/>
    <property type="project" value="UniProtKB-KW"/>
</dbReference>
<evidence type="ECO:0000256" key="8">
    <source>
        <dbReference type="ARBA" id="ARBA00023033"/>
    </source>
</evidence>
<comment type="cofactor">
    <cofactor evidence="1 9">
        <name>heme</name>
        <dbReference type="ChEBI" id="CHEBI:30413"/>
    </cofactor>
</comment>
<keyword evidence="4 9" id="KW-0349">Heme</keyword>
<dbReference type="InterPro" id="IPR001128">
    <property type="entry name" value="Cyt_P450"/>
</dbReference>
<dbReference type="Pfam" id="PF00067">
    <property type="entry name" value="p450"/>
    <property type="match status" value="1"/>
</dbReference>
<reference evidence="11 12" key="1">
    <citation type="journal article" date="2019" name="Nat. Ecol. Evol.">
        <title>Megaphylogeny resolves global patterns of mushroom evolution.</title>
        <authorList>
            <person name="Varga T."/>
            <person name="Krizsan K."/>
            <person name="Foldi C."/>
            <person name="Dima B."/>
            <person name="Sanchez-Garcia M."/>
            <person name="Sanchez-Ramirez S."/>
            <person name="Szollosi G.J."/>
            <person name="Szarkandi J.G."/>
            <person name="Papp V."/>
            <person name="Albert L."/>
            <person name="Andreopoulos W."/>
            <person name="Angelini C."/>
            <person name="Antonin V."/>
            <person name="Barry K.W."/>
            <person name="Bougher N.L."/>
            <person name="Buchanan P."/>
            <person name="Buyck B."/>
            <person name="Bense V."/>
            <person name="Catcheside P."/>
            <person name="Chovatia M."/>
            <person name="Cooper J."/>
            <person name="Damon W."/>
            <person name="Desjardin D."/>
            <person name="Finy P."/>
            <person name="Geml J."/>
            <person name="Haridas S."/>
            <person name="Hughes K."/>
            <person name="Justo A."/>
            <person name="Karasinski D."/>
            <person name="Kautmanova I."/>
            <person name="Kiss B."/>
            <person name="Kocsube S."/>
            <person name="Kotiranta H."/>
            <person name="LaButti K.M."/>
            <person name="Lechner B.E."/>
            <person name="Liimatainen K."/>
            <person name="Lipzen A."/>
            <person name="Lukacs Z."/>
            <person name="Mihaltcheva S."/>
            <person name="Morgado L.N."/>
            <person name="Niskanen T."/>
            <person name="Noordeloos M.E."/>
            <person name="Ohm R.A."/>
            <person name="Ortiz-Santana B."/>
            <person name="Ovrebo C."/>
            <person name="Racz N."/>
            <person name="Riley R."/>
            <person name="Savchenko A."/>
            <person name="Shiryaev A."/>
            <person name="Soop K."/>
            <person name="Spirin V."/>
            <person name="Szebenyi C."/>
            <person name="Tomsovsky M."/>
            <person name="Tulloss R.E."/>
            <person name="Uehling J."/>
            <person name="Grigoriev I.V."/>
            <person name="Vagvolgyi C."/>
            <person name="Papp T."/>
            <person name="Martin F.M."/>
            <person name="Miettinen O."/>
            <person name="Hibbett D.S."/>
            <person name="Nagy L.G."/>
        </authorList>
    </citation>
    <scope>NUCLEOTIDE SEQUENCE [LARGE SCALE GENOMIC DNA]</scope>
    <source>
        <strain evidence="11 12">OMC1185</strain>
    </source>
</reference>
<dbReference type="InterPro" id="IPR050364">
    <property type="entry name" value="Cytochrome_P450_fung"/>
</dbReference>
<dbReference type="Proteomes" id="UP000305948">
    <property type="component" value="Unassembled WGS sequence"/>
</dbReference>
<evidence type="ECO:0000256" key="6">
    <source>
        <dbReference type="ARBA" id="ARBA00023002"/>
    </source>
</evidence>
<dbReference type="PANTHER" id="PTHR46300:SF1">
    <property type="entry name" value="P450, PUTATIVE (EUROFUNG)-RELATED"/>
    <property type="match status" value="1"/>
</dbReference>
<organism evidence="11 12">
    <name type="scientific">Heliocybe sulcata</name>
    <dbReference type="NCBI Taxonomy" id="5364"/>
    <lineage>
        <taxon>Eukaryota</taxon>
        <taxon>Fungi</taxon>
        <taxon>Dikarya</taxon>
        <taxon>Basidiomycota</taxon>
        <taxon>Agaricomycotina</taxon>
        <taxon>Agaricomycetes</taxon>
        <taxon>Gloeophyllales</taxon>
        <taxon>Gloeophyllaceae</taxon>
        <taxon>Heliocybe</taxon>
    </lineage>
</organism>
<dbReference type="STRING" id="5364.A0A5C3N5W2"/>
<dbReference type="CDD" id="cd11065">
    <property type="entry name" value="CYP64-like"/>
    <property type="match status" value="1"/>
</dbReference>
<comment type="pathway">
    <text evidence="2">Secondary metabolite biosynthesis.</text>
</comment>
<accession>A0A5C3N5W2</accession>
<evidence type="ECO:0000256" key="1">
    <source>
        <dbReference type="ARBA" id="ARBA00001971"/>
    </source>
</evidence>
<dbReference type="SUPFAM" id="SSF48264">
    <property type="entry name" value="Cytochrome P450"/>
    <property type="match status" value="1"/>
</dbReference>
<dbReference type="Gene3D" id="1.10.630.10">
    <property type="entry name" value="Cytochrome P450"/>
    <property type="match status" value="1"/>
</dbReference>
<evidence type="ECO:0000256" key="4">
    <source>
        <dbReference type="ARBA" id="ARBA00022617"/>
    </source>
</evidence>
<dbReference type="AlphaFoldDB" id="A0A5C3N5W2"/>
<dbReference type="InterPro" id="IPR017972">
    <property type="entry name" value="Cyt_P450_CS"/>
</dbReference>
<evidence type="ECO:0000256" key="5">
    <source>
        <dbReference type="ARBA" id="ARBA00022723"/>
    </source>
</evidence>
<dbReference type="PROSITE" id="PS00086">
    <property type="entry name" value="CYTOCHROME_P450"/>
    <property type="match status" value="1"/>
</dbReference>
<dbReference type="PANTHER" id="PTHR46300">
    <property type="entry name" value="P450, PUTATIVE (EUROFUNG)-RELATED-RELATED"/>
    <property type="match status" value="1"/>
</dbReference>
<feature type="binding site" description="axial binding residue" evidence="9">
    <location>
        <position position="441"/>
    </location>
    <ligand>
        <name>heme</name>
        <dbReference type="ChEBI" id="CHEBI:30413"/>
    </ligand>
    <ligandPart>
        <name>Fe</name>
        <dbReference type="ChEBI" id="CHEBI:18248"/>
    </ligandPart>
</feature>
<sequence length="508" mass="57355">MFVLHEITRLDLIALAICAALVCYALYTKVKHIQRTSEHGLLPPGPPGHWLYGNTTPRPYAHRQFHEWTKEYGPVFTLRQGRKILIIVGRYQAAVDILEKEGANTADRPRSIAAGETLSGGMRILLTGVGERLKKLRRALHSQLQLKVVDTYEPIQMANAKNMLLDILQDPSHHQAHAKRYAASVIMSMAYGKTTPTSYSDPEVRSINKFTMRVGATIQPGKWMVDVFPLLRYVPGYFRTLKEWHKEELALYTSQVETVRKQLVSESGQARPSFAKYLLERQAEYDLRDNELAYLAGSMFGAGSDTSASAISVAIMAAATHSDAQKKVQEELDSVVGRDRLPNFGDMDVLPYTMAFVLETFRWRPITPGGFMHKATQDIFWKEYCIPEGAAIIGNHWAIARDPAVYPDPESFKPQRWIREDGKVKEDMKNYHAFGFGRRVCPGQHVAVRSVFINTALILWAFGLSGDPSNPIDTLAFTDTANAHPLPYHVKFSPRVDRLRDLIEEDIE</sequence>
<gene>
    <name evidence="11" type="ORF">OE88DRAFT_1336808</name>
</gene>
<keyword evidence="8 10" id="KW-0503">Monooxygenase</keyword>
<dbReference type="GO" id="GO:0016705">
    <property type="term" value="F:oxidoreductase activity, acting on paired donors, with incorporation or reduction of molecular oxygen"/>
    <property type="evidence" value="ECO:0007669"/>
    <property type="project" value="InterPro"/>
</dbReference>
<dbReference type="InterPro" id="IPR002401">
    <property type="entry name" value="Cyt_P450_E_grp-I"/>
</dbReference>
<keyword evidence="7 9" id="KW-0408">Iron</keyword>
<evidence type="ECO:0000256" key="10">
    <source>
        <dbReference type="RuleBase" id="RU000461"/>
    </source>
</evidence>
<evidence type="ECO:0000313" key="12">
    <source>
        <dbReference type="Proteomes" id="UP000305948"/>
    </source>
</evidence>
<evidence type="ECO:0000256" key="3">
    <source>
        <dbReference type="ARBA" id="ARBA00010617"/>
    </source>
</evidence>
<dbReference type="EMBL" id="ML213508">
    <property type="protein sequence ID" value="TFK53064.1"/>
    <property type="molecule type" value="Genomic_DNA"/>
</dbReference>
<evidence type="ECO:0000313" key="11">
    <source>
        <dbReference type="EMBL" id="TFK53064.1"/>
    </source>
</evidence>
<dbReference type="PRINTS" id="PR00463">
    <property type="entry name" value="EP450I"/>
</dbReference>
<dbReference type="OrthoDB" id="2789670at2759"/>
<dbReference type="InterPro" id="IPR036396">
    <property type="entry name" value="Cyt_P450_sf"/>
</dbReference>
<dbReference type="GO" id="GO:0005506">
    <property type="term" value="F:iron ion binding"/>
    <property type="evidence" value="ECO:0007669"/>
    <property type="project" value="InterPro"/>
</dbReference>
<comment type="similarity">
    <text evidence="3 10">Belongs to the cytochrome P450 family.</text>
</comment>
<dbReference type="PRINTS" id="PR00385">
    <property type="entry name" value="P450"/>
</dbReference>
<evidence type="ECO:0000256" key="7">
    <source>
        <dbReference type="ARBA" id="ARBA00023004"/>
    </source>
</evidence>
<evidence type="ECO:0000256" key="2">
    <source>
        <dbReference type="ARBA" id="ARBA00005179"/>
    </source>
</evidence>
<proteinExistence type="inferred from homology"/>
<keyword evidence="6 10" id="KW-0560">Oxidoreductase</keyword>
<keyword evidence="12" id="KW-1185">Reference proteome</keyword>